<accession>A0AAW1W871</accession>
<dbReference type="InterPro" id="IPR019787">
    <property type="entry name" value="Znf_PHD-finger"/>
</dbReference>
<evidence type="ECO:0000256" key="2">
    <source>
        <dbReference type="ARBA" id="ARBA00022723"/>
    </source>
</evidence>
<dbReference type="GO" id="GO:0000977">
    <property type="term" value="F:RNA polymerase II transcription regulatory region sequence-specific DNA binding"/>
    <property type="evidence" value="ECO:0007669"/>
    <property type="project" value="TreeGrafter"/>
</dbReference>
<dbReference type="SUPFAM" id="SSF57903">
    <property type="entry name" value="FYVE/PHD zinc finger"/>
    <property type="match status" value="2"/>
</dbReference>
<reference evidence="9 10" key="1">
    <citation type="journal article" date="2023" name="G3 (Bethesda)">
        <title>A chromosome-length genome assembly and annotation of blackberry (Rubus argutus, cv. 'Hillquist').</title>
        <authorList>
            <person name="Bruna T."/>
            <person name="Aryal R."/>
            <person name="Dudchenko O."/>
            <person name="Sargent D.J."/>
            <person name="Mead D."/>
            <person name="Buti M."/>
            <person name="Cavallini A."/>
            <person name="Hytonen T."/>
            <person name="Andres J."/>
            <person name="Pham M."/>
            <person name="Weisz D."/>
            <person name="Mascagni F."/>
            <person name="Usai G."/>
            <person name="Natali L."/>
            <person name="Bassil N."/>
            <person name="Fernandez G.E."/>
            <person name="Lomsadze A."/>
            <person name="Armour M."/>
            <person name="Olukolu B."/>
            <person name="Poorten T."/>
            <person name="Britton C."/>
            <person name="Davik J."/>
            <person name="Ashrafi H."/>
            <person name="Aiden E.L."/>
            <person name="Borodovsky M."/>
            <person name="Worthington M."/>
        </authorList>
    </citation>
    <scope>NUCLEOTIDE SEQUENCE [LARGE SCALE GENOMIC DNA]</scope>
    <source>
        <strain evidence="9">PI 553951</strain>
    </source>
</reference>
<dbReference type="InterPro" id="IPR059153">
    <property type="entry name" value="NSD_PHD-1st"/>
</dbReference>
<feature type="compositionally biased region" description="Polar residues" evidence="7">
    <location>
        <begin position="1"/>
        <end position="13"/>
    </location>
</feature>
<dbReference type="PROSITE" id="PS01359">
    <property type="entry name" value="ZF_PHD_1"/>
    <property type="match status" value="1"/>
</dbReference>
<evidence type="ECO:0000259" key="8">
    <source>
        <dbReference type="PROSITE" id="PS50016"/>
    </source>
</evidence>
<feature type="compositionally biased region" description="Low complexity" evidence="7">
    <location>
        <begin position="33"/>
        <end position="43"/>
    </location>
</feature>
<dbReference type="CDD" id="cd15539">
    <property type="entry name" value="PHD1_AIRE"/>
    <property type="match status" value="1"/>
</dbReference>
<dbReference type="InterPro" id="IPR011011">
    <property type="entry name" value="Znf_FYVE_PHD"/>
</dbReference>
<sequence length="605" mass="67241">MSKSPKTATSKSVKNGILKTPKSTISRPPRSTISKSPKSAILKSPKKAISKLPKSAISKSPKSASLYLSLQNKSQWKTRKSSTPVSISSPSKSTSPMRSEYKSGWKITSKSSKSVLISRSPNSASLYFSSQKKSQWRITTKDQRLHKLVFEEGGLPDGSEVAYYARGQKLLVGYKKGFGIFCRCCNTEVSPSQFEAHAGWATRRKPYAYIYTSNGVSLHELAISLSRGRKYSAKDNDDLCIICADGGNLVLCDGCPRAFHRDCASLSGVPRGDWYCKFCQNMFQREKFVEHNENAVAAGRVSGIDPIEQITQRCIRIVKDIEAELTGCVLCRGYDFSKSGFGPRTIILCDQCEKEYHVGCLKKHKMANLKELPKGKWFCCTECSKIQSILQKCLSRGAEELPDSHLDIMKKKNEGNGLETVNDFDVRWRLISGKMASQESRLLLSKAVAIFHDCFDPIIDAESGRDLIPAMVYGRNVRSQEYGGMYCAILMVNSTVVSAAIIRVFGQEVAELPLVATSSGNHGKGYFQSLFSCIEKLLAFLSVKNLVLPAAPEAESIWTEKFGFTKIDPDQLTNYRRTCYQMITFKGTSMLHKKVPECRLVNTAC</sequence>
<dbReference type="InterPro" id="IPR019786">
    <property type="entry name" value="Zinc_finger_PHD-type_CS"/>
</dbReference>
<comment type="subcellular location">
    <subcellularLocation>
        <location evidence="1">Nucleus</location>
    </subcellularLocation>
</comment>
<name>A0AAW1W871_RUBAR</name>
<dbReference type="SMART" id="SM00249">
    <property type="entry name" value="PHD"/>
    <property type="match status" value="2"/>
</dbReference>
<feature type="region of interest" description="Disordered" evidence="7">
    <location>
        <begin position="78"/>
        <end position="99"/>
    </location>
</feature>
<protein>
    <recommendedName>
        <fullName evidence="8">PHD-type domain-containing protein</fullName>
    </recommendedName>
</protein>
<dbReference type="FunFam" id="3.30.40.10:FF:000494">
    <property type="entry name" value="Acyl-CoA N-acyltransferase with RING/FYVE/PHD-type zinc finger domain"/>
    <property type="match status" value="1"/>
</dbReference>
<evidence type="ECO:0000256" key="7">
    <source>
        <dbReference type="SAM" id="MobiDB-lite"/>
    </source>
</evidence>
<dbReference type="GO" id="GO:0005634">
    <property type="term" value="C:nucleus"/>
    <property type="evidence" value="ECO:0007669"/>
    <property type="project" value="UniProtKB-SubCell"/>
</dbReference>
<dbReference type="Pfam" id="PF23209">
    <property type="entry name" value="IDM1_C"/>
    <property type="match status" value="1"/>
</dbReference>
<evidence type="ECO:0000313" key="10">
    <source>
        <dbReference type="Proteomes" id="UP001457282"/>
    </source>
</evidence>
<dbReference type="InterPro" id="IPR032308">
    <property type="entry name" value="TDBD"/>
</dbReference>
<keyword evidence="10" id="KW-1185">Reference proteome</keyword>
<dbReference type="FunFam" id="3.30.40.10:FF:000506">
    <property type="entry name" value="Acyl-CoA N-acyltransferase with RING/FYVE/PHD-type zinc finger domain"/>
    <property type="match status" value="1"/>
</dbReference>
<evidence type="ECO:0000256" key="3">
    <source>
        <dbReference type="ARBA" id="ARBA00022771"/>
    </source>
</evidence>
<feature type="compositionally biased region" description="Polar residues" evidence="7">
    <location>
        <begin position="21"/>
        <end position="32"/>
    </location>
</feature>
<dbReference type="Pfam" id="PF16135">
    <property type="entry name" value="TDBD"/>
    <property type="match status" value="1"/>
</dbReference>
<evidence type="ECO:0000256" key="4">
    <source>
        <dbReference type="ARBA" id="ARBA00022833"/>
    </source>
</evidence>
<dbReference type="PANTHER" id="PTHR47025:SF28">
    <property type="entry name" value="ACYL-COA N-ACYLTRANSFERASE WITH RING_FYVE_PHD-TYPE ZINC FINGER DOMAIN-CONTAINING PROTEIN"/>
    <property type="match status" value="1"/>
</dbReference>
<evidence type="ECO:0000256" key="6">
    <source>
        <dbReference type="PROSITE-ProRule" id="PRU00146"/>
    </source>
</evidence>
<keyword evidence="3 6" id="KW-0863">Zinc-finger</keyword>
<evidence type="ECO:0000256" key="1">
    <source>
        <dbReference type="ARBA" id="ARBA00004123"/>
    </source>
</evidence>
<dbReference type="SUPFAM" id="SSF55729">
    <property type="entry name" value="Acyl-CoA N-acyltransferases (Nat)"/>
    <property type="match status" value="1"/>
</dbReference>
<dbReference type="AlphaFoldDB" id="A0AAW1W871"/>
<dbReference type="GO" id="GO:0042393">
    <property type="term" value="F:histone binding"/>
    <property type="evidence" value="ECO:0007669"/>
    <property type="project" value="TreeGrafter"/>
</dbReference>
<organism evidence="9 10">
    <name type="scientific">Rubus argutus</name>
    <name type="common">Southern blackberry</name>
    <dbReference type="NCBI Taxonomy" id="59490"/>
    <lineage>
        <taxon>Eukaryota</taxon>
        <taxon>Viridiplantae</taxon>
        <taxon>Streptophyta</taxon>
        <taxon>Embryophyta</taxon>
        <taxon>Tracheophyta</taxon>
        <taxon>Spermatophyta</taxon>
        <taxon>Magnoliopsida</taxon>
        <taxon>eudicotyledons</taxon>
        <taxon>Gunneridae</taxon>
        <taxon>Pentapetalae</taxon>
        <taxon>rosids</taxon>
        <taxon>fabids</taxon>
        <taxon>Rosales</taxon>
        <taxon>Rosaceae</taxon>
        <taxon>Rosoideae</taxon>
        <taxon>Rosoideae incertae sedis</taxon>
        <taxon>Rubus</taxon>
    </lineage>
</organism>
<keyword evidence="4" id="KW-0862">Zinc</keyword>
<dbReference type="PROSITE" id="PS50016">
    <property type="entry name" value="ZF_PHD_2"/>
    <property type="match status" value="1"/>
</dbReference>
<dbReference type="FunFam" id="3.40.630.30:FF:000073">
    <property type="entry name" value="PHD finger family protein"/>
    <property type="match status" value="1"/>
</dbReference>
<dbReference type="Gene3D" id="3.40.630.30">
    <property type="match status" value="1"/>
</dbReference>
<evidence type="ECO:0000313" key="9">
    <source>
        <dbReference type="EMBL" id="KAK9921080.1"/>
    </source>
</evidence>
<dbReference type="InterPro" id="IPR013083">
    <property type="entry name" value="Znf_RING/FYVE/PHD"/>
</dbReference>
<dbReference type="GO" id="GO:0003682">
    <property type="term" value="F:chromatin binding"/>
    <property type="evidence" value="ECO:0007669"/>
    <property type="project" value="TreeGrafter"/>
</dbReference>
<dbReference type="Proteomes" id="UP001457282">
    <property type="component" value="Unassembled WGS sequence"/>
</dbReference>
<keyword evidence="5" id="KW-0539">Nucleus</keyword>
<proteinExistence type="predicted"/>
<dbReference type="Pfam" id="PF23011">
    <property type="entry name" value="PHD-1st_NSD"/>
    <property type="match status" value="1"/>
</dbReference>
<dbReference type="InterPro" id="IPR001965">
    <property type="entry name" value="Znf_PHD"/>
</dbReference>
<dbReference type="GO" id="GO:0045944">
    <property type="term" value="P:positive regulation of transcription by RNA polymerase II"/>
    <property type="evidence" value="ECO:0007669"/>
    <property type="project" value="TreeGrafter"/>
</dbReference>
<dbReference type="Gene3D" id="3.30.40.10">
    <property type="entry name" value="Zinc/RING finger domain, C3HC4 (zinc finger)"/>
    <property type="match status" value="2"/>
</dbReference>
<dbReference type="InterPro" id="IPR016181">
    <property type="entry name" value="Acyl_CoA_acyltransferase"/>
</dbReference>
<dbReference type="InterPro" id="IPR056511">
    <property type="entry name" value="IDM1_C"/>
</dbReference>
<dbReference type="GO" id="GO:0008270">
    <property type="term" value="F:zinc ion binding"/>
    <property type="evidence" value="ECO:0007669"/>
    <property type="project" value="UniProtKB-KW"/>
</dbReference>
<dbReference type="EMBL" id="JBEDUW010000006">
    <property type="protein sequence ID" value="KAK9921080.1"/>
    <property type="molecule type" value="Genomic_DNA"/>
</dbReference>
<feature type="compositionally biased region" description="Low complexity" evidence="7">
    <location>
        <begin position="81"/>
        <end position="98"/>
    </location>
</feature>
<comment type="caution">
    <text evidence="9">The sequence shown here is derived from an EMBL/GenBank/DDBJ whole genome shotgun (WGS) entry which is preliminary data.</text>
</comment>
<feature type="region of interest" description="Disordered" evidence="7">
    <location>
        <begin position="1"/>
        <end position="62"/>
    </location>
</feature>
<keyword evidence="2" id="KW-0479">Metal-binding</keyword>
<evidence type="ECO:0000256" key="5">
    <source>
        <dbReference type="ARBA" id="ARBA00023242"/>
    </source>
</evidence>
<feature type="compositionally biased region" description="Low complexity" evidence="7">
    <location>
        <begin position="50"/>
        <end position="62"/>
    </location>
</feature>
<dbReference type="PANTHER" id="PTHR47025">
    <property type="entry name" value="AUTOIMMUNE REGULATOR"/>
    <property type="match status" value="1"/>
</dbReference>
<feature type="domain" description="PHD-type" evidence="8">
    <location>
        <begin position="237"/>
        <end position="282"/>
    </location>
</feature>
<gene>
    <name evidence="9" type="ORF">M0R45_029609</name>
</gene>